<gene>
    <name evidence="1" type="ORF">OMM_13470</name>
</gene>
<proteinExistence type="predicted"/>
<name>A0A1V1NTQ8_9BACT</name>
<accession>A0A1V1NTQ8</accession>
<feature type="non-terminal residue" evidence="1">
    <location>
        <position position="1"/>
    </location>
</feature>
<dbReference type="Proteomes" id="UP000189670">
    <property type="component" value="Unassembled WGS sequence"/>
</dbReference>
<organism evidence="1 2">
    <name type="scientific">Candidatus Magnetoglobus multicellularis str. Araruama</name>
    <dbReference type="NCBI Taxonomy" id="890399"/>
    <lineage>
        <taxon>Bacteria</taxon>
        <taxon>Pseudomonadati</taxon>
        <taxon>Thermodesulfobacteriota</taxon>
        <taxon>Desulfobacteria</taxon>
        <taxon>Desulfobacterales</taxon>
        <taxon>Desulfobacteraceae</taxon>
        <taxon>Candidatus Magnetoglobus</taxon>
    </lineage>
</organism>
<protein>
    <submittedName>
        <fullName evidence="1">Uncharacterized protein</fullName>
    </submittedName>
</protein>
<dbReference type="EMBL" id="ATBP01002355">
    <property type="protein sequence ID" value="ETR65951.1"/>
    <property type="molecule type" value="Genomic_DNA"/>
</dbReference>
<evidence type="ECO:0000313" key="1">
    <source>
        <dbReference type="EMBL" id="ETR65951.1"/>
    </source>
</evidence>
<dbReference type="AlphaFoldDB" id="A0A1V1NTQ8"/>
<reference evidence="2" key="1">
    <citation type="submission" date="2012-11" db="EMBL/GenBank/DDBJ databases">
        <authorList>
            <person name="Lucero-Rivera Y.E."/>
            <person name="Tovar-Ramirez D."/>
        </authorList>
    </citation>
    <scope>NUCLEOTIDE SEQUENCE [LARGE SCALE GENOMIC DNA]</scope>
    <source>
        <strain evidence="2">Araruama</strain>
    </source>
</reference>
<evidence type="ECO:0000313" key="2">
    <source>
        <dbReference type="Proteomes" id="UP000189670"/>
    </source>
</evidence>
<feature type="non-terminal residue" evidence="1">
    <location>
        <position position="424"/>
    </location>
</feature>
<comment type="caution">
    <text evidence="1">The sequence shown here is derived from an EMBL/GenBank/DDBJ whole genome shotgun (WGS) entry which is preliminary data.</text>
</comment>
<sequence length="424" mass="44897">HIMTTGEGTIDIQAKGNISIFDGNTITANANVRMVADETLTIGSIMADGISLTAKKIIDSDTDHININANHLLIKSLDAGAGTQDNMLDISVDRFSASVYDLFIHEADGIQIDDVGEMTVNRVTIHGCLAENTLVDSMSAGIVSTGDVYLHVDSGNTIINQMTSQGNMTIINDSGSIVDHADDQLVDLTAGDEKLITLTVANNIEGKTNDTFLEVADNSTLIAKSTSQGNIHIQGMGSLNLQKLETTDGLIQVKTQNNIFIDYIEAIGNIDLIALSGSILEARDDATVNLKADQSITLTASENIGNPDGKYLDVADLSTVAVSSTAQGDIFIRGEGELIINDASTANGRIDIVANDQIQALNLVSGGDQTLIHNLSGDILIGKILSDDQIVIIADQGAIMDFTNDNLVDLTSGNNKQIILNAFN</sequence>